<protein>
    <submittedName>
        <fullName evidence="2">Uncharacterized protein</fullName>
    </submittedName>
</protein>
<dbReference type="OrthoDB" id="4735138at2759"/>
<proteinExistence type="predicted"/>
<sequence>MASPPAVVWRTVDENHIKDIYDSDQVMYPAPQLTYGRLKSWVDACPEICLCLQRGNLDTNTHPAISPKDAILGLVVVLPLRQPSWDRLLRGEIEEHDIDAAEMFPAPPNSEIPAYGEGSKIKVGLHVFHIERFPEFASFYRGKSFTTLALDEVRGRVMDTFQSWEVVGYSALTASKQGNAAFKRLGFLPSNSSSRSTLLHQDAEMVERRGNGPFSGS</sequence>
<evidence type="ECO:0000256" key="1">
    <source>
        <dbReference type="SAM" id="MobiDB-lite"/>
    </source>
</evidence>
<dbReference type="EMBL" id="JAPEVB010000004">
    <property type="protein sequence ID" value="KAJ4389815.1"/>
    <property type="molecule type" value="Genomic_DNA"/>
</dbReference>
<gene>
    <name evidence="2" type="ORF">N0V93_007287</name>
</gene>
<dbReference type="Proteomes" id="UP001140453">
    <property type="component" value="Unassembled WGS sequence"/>
</dbReference>
<name>A0A9W8YQ67_9PEZI</name>
<feature type="region of interest" description="Disordered" evidence="1">
    <location>
        <begin position="192"/>
        <end position="217"/>
    </location>
</feature>
<accession>A0A9W8YQ67</accession>
<evidence type="ECO:0000313" key="3">
    <source>
        <dbReference type="Proteomes" id="UP001140453"/>
    </source>
</evidence>
<reference evidence="2" key="1">
    <citation type="submission" date="2022-10" db="EMBL/GenBank/DDBJ databases">
        <title>Tapping the CABI collections for fungal endophytes: first genome assemblies for Collariella, Neodidymelliopsis, Ascochyta clinopodiicola, Didymella pomorum, Didymosphaeria variabile, Neocosmospora piperis and Neocucurbitaria cava.</title>
        <authorList>
            <person name="Hill R."/>
        </authorList>
    </citation>
    <scope>NUCLEOTIDE SEQUENCE</scope>
    <source>
        <strain evidence="2">IMI 355082</strain>
    </source>
</reference>
<comment type="caution">
    <text evidence="2">The sequence shown here is derived from an EMBL/GenBank/DDBJ whole genome shotgun (WGS) entry which is preliminary data.</text>
</comment>
<organism evidence="2 3">
    <name type="scientific">Gnomoniopsis smithogilvyi</name>
    <dbReference type="NCBI Taxonomy" id="1191159"/>
    <lineage>
        <taxon>Eukaryota</taxon>
        <taxon>Fungi</taxon>
        <taxon>Dikarya</taxon>
        <taxon>Ascomycota</taxon>
        <taxon>Pezizomycotina</taxon>
        <taxon>Sordariomycetes</taxon>
        <taxon>Sordariomycetidae</taxon>
        <taxon>Diaporthales</taxon>
        <taxon>Gnomoniaceae</taxon>
        <taxon>Gnomoniopsis</taxon>
    </lineage>
</organism>
<feature type="compositionally biased region" description="Basic and acidic residues" evidence="1">
    <location>
        <begin position="201"/>
        <end position="210"/>
    </location>
</feature>
<evidence type="ECO:0000313" key="2">
    <source>
        <dbReference type="EMBL" id="KAJ4389815.1"/>
    </source>
</evidence>
<keyword evidence="3" id="KW-1185">Reference proteome</keyword>
<dbReference type="AlphaFoldDB" id="A0A9W8YQ67"/>